<dbReference type="PANTHER" id="PTHR33048:SF155">
    <property type="entry name" value="INTEGRAL MEMBRANE PROTEIN"/>
    <property type="match status" value="1"/>
</dbReference>
<evidence type="ECO:0000259" key="7">
    <source>
        <dbReference type="Pfam" id="PF20684"/>
    </source>
</evidence>
<feature type="transmembrane region" description="Helical" evidence="6">
    <location>
        <begin position="210"/>
        <end position="229"/>
    </location>
</feature>
<evidence type="ECO:0000256" key="6">
    <source>
        <dbReference type="SAM" id="Phobius"/>
    </source>
</evidence>
<keyword evidence="4 6" id="KW-0472">Membrane</keyword>
<name>A0A5N6ZG79_9EURO</name>
<keyword evidence="9" id="KW-1185">Reference proteome</keyword>
<proteinExistence type="inferred from homology"/>
<dbReference type="Proteomes" id="UP000327118">
    <property type="component" value="Unassembled WGS sequence"/>
</dbReference>
<evidence type="ECO:0000256" key="4">
    <source>
        <dbReference type="ARBA" id="ARBA00023136"/>
    </source>
</evidence>
<evidence type="ECO:0000256" key="5">
    <source>
        <dbReference type="ARBA" id="ARBA00038359"/>
    </source>
</evidence>
<evidence type="ECO:0000256" key="3">
    <source>
        <dbReference type="ARBA" id="ARBA00022989"/>
    </source>
</evidence>
<feature type="transmembrane region" description="Helical" evidence="6">
    <location>
        <begin position="170"/>
        <end position="190"/>
    </location>
</feature>
<dbReference type="OrthoDB" id="5331848at2759"/>
<dbReference type="AlphaFoldDB" id="A0A5N6ZG79"/>
<organism evidence="8 9">
    <name type="scientific">Aspergillus coremiiformis</name>
    <dbReference type="NCBI Taxonomy" id="138285"/>
    <lineage>
        <taxon>Eukaryota</taxon>
        <taxon>Fungi</taxon>
        <taxon>Dikarya</taxon>
        <taxon>Ascomycota</taxon>
        <taxon>Pezizomycotina</taxon>
        <taxon>Eurotiomycetes</taxon>
        <taxon>Eurotiomycetidae</taxon>
        <taxon>Eurotiales</taxon>
        <taxon>Aspergillaceae</taxon>
        <taxon>Aspergillus</taxon>
        <taxon>Aspergillus subgen. Circumdati</taxon>
    </lineage>
</organism>
<feature type="transmembrane region" description="Helical" evidence="6">
    <location>
        <begin position="124"/>
        <end position="145"/>
    </location>
</feature>
<comment type="subcellular location">
    <subcellularLocation>
        <location evidence="1">Membrane</location>
        <topology evidence="1">Multi-pass membrane protein</topology>
    </subcellularLocation>
</comment>
<sequence>MSLMDCHNKGPGILAVIWSLTGVTTIFVAIRIYIRFFMIRNAGTDDYIMLGSLFLTLSNAGMTTANVRMGYGKHQKYLEESTVERIILINTISFAVGIASFTVPKFAVTSLLTRILIPSRAQRIWLWSLLGITAAVSLTCIFVLFNQCDPPRAAWERRLAREGQAKCHDMWILIKIAILNAVLSAFVDFYLAIYPSTVLMKLHMPLGKRLALCAALGMGTVAAAMAIVKSTEFPDMASQDDFTYDTAELVMWTIVESNVIILASCIPTLQPILDLTLRGAPFRTRGPQGKETNYNSAFHFTGVKTNRRSDRSATHLESQESILDEHQKNSHPLGAIIRTDDVSVEYNSRSTQNLPDRHTTWHIG</sequence>
<reference evidence="9" key="1">
    <citation type="submission" date="2019-04" db="EMBL/GenBank/DDBJ databases">
        <title>Friends and foes A comparative genomics studyof 23 Aspergillus species from section Flavi.</title>
        <authorList>
            <consortium name="DOE Joint Genome Institute"/>
            <person name="Kjaerbolling I."/>
            <person name="Vesth T."/>
            <person name="Frisvad J.C."/>
            <person name="Nybo J.L."/>
            <person name="Theobald S."/>
            <person name="Kildgaard S."/>
            <person name="Isbrandt T."/>
            <person name="Kuo A."/>
            <person name="Sato A."/>
            <person name="Lyhne E.K."/>
            <person name="Kogle M.E."/>
            <person name="Wiebenga A."/>
            <person name="Kun R.S."/>
            <person name="Lubbers R.J."/>
            <person name="Makela M.R."/>
            <person name="Barry K."/>
            <person name="Chovatia M."/>
            <person name="Clum A."/>
            <person name="Daum C."/>
            <person name="Haridas S."/>
            <person name="He G."/>
            <person name="LaButti K."/>
            <person name="Lipzen A."/>
            <person name="Mondo S."/>
            <person name="Riley R."/>
            <person name="Salamov A."/>
            <person name="Simmons B.A."/>
            <person name="Magnuson J.K."/>
            <person name="Henrissat B."/>
            <person name="Mortensen U.H."/>
            <person name="Larsen T.O."/>
            <person name="Devries R.P."/>
            <person name="Grigoriev I.V."/>
            <person name="Machida M."/>
            <person name="Baker S.E."/>
            <person name="Andersen M.R."/>
        </authorList>
    </citation>
    <scope>NUCLEOTIDE SEQUENCE [LARGE SCALE GENOMIC DNA]</scope>
    <source>
        <strain evidence="9">CBS 553.77</strain>
    </source>
</reference>
<protein>
    <recommendedName>
        <fullName evidence="7">Rhodopsin domain-containing protein</fullName>
    </recommendedName>
</protein>
<feature type="domain" description="Rhodopsin" evidence="7">
    <location>
        <begin position="30"/>
        <end position="273"/>
    </location>
</feature>
<evidence type="ECO:0000256" key="2">
    <source>
        <dbReference type="ARBA" id="ARBA00022692"/>
    </source>
</evidence>
<evidence type="ECO:0000313" key="9">
    <source>
        <dbReference type="Proteomes" id="UP000327118"/>
    </source>
</evidence>
<evidence type="ECO:0000256" key="1">
    <source>
        <dbReference type="ARBA" id="ARBA00004141"/>
    </source>
</evidence>
<dbReference type="InterPro" id="IPR052337">
    <property type="entry name" value="SAT4-like"/>
</dbReference>
<evidence type="ECO:0000313" key="8">
    <source>
        <dbReference type="EMBL" id="KAE8355926.1"/>
    </source>
</evidence>
<comment type="similarity">
    <text evidence="5">Belongs to the SAT4 family.</text>
</comment>
<gene>
    <name evidence="8" type="ORF">BDV28DRAFT_155050</name>
</gene>
<keyword evidence="2 6" id="KW-0812">Transmembrane</keyword>
<dbReference type="Pfam" id="PF20684">
    <property type="entry name" value="Fung_rhodopsin"/>
    <property type="match status" value="1"/>
</dbReference>
<dbReference type="PANTHER" id="PTHR33048">
    <property type="entry name" value="PTH11-LIKE INTEGRAL MEMBRANE PROTEIN (AFU_ORTHOLOGUE AFUA_5G11245)"/>
    <property type="match status" value="1"/>
</dbReference>
<dbReference type="GO" id="GO:0016020">
    <property type="term" value="C:membrane"/>
    <property type="evidence" value="ECO:0007669"/>
    <property type="project" value="UniProtKB-SubCell"/>
</dbReference>
<feature type="transmembrane region" description="Helical" evidence="6">
    <location>
        <begin position="46"/>
        <end position="67"/>
    </location>
</feature>
<dbReference type="EMBL" id="ML739045">
    <property type="protein sequence ID" value="KAE8355926.1"/>
    <property type="molecule type" value="Genomic_DNA"/>
</dbReference>
<keyword evidence="3 6" id="KW-1133">Transmembrane helix</keyword>
<feature type="transmembrane region" description="Helical" evidence="6">
    <location>
        <begin position="87"/>
        <end position="112"/>
    </location>
</feature>
<feature type="transmembrane region" description="Helical" evidence="6">
    <location>
        <begin position="12"/>
        <end position="34"/>
    </location>
</feature>
<accession>A0A5N6ZG79</accession>
<dbReference type="InterPro" id="IPR049326">
    <property type="entry name" value="Rhodopsin_dom_fungi"/>
</dbReference>